<organism evidence="1 2">
    <name type="scientific">Kyrpidia spormannii</name>
    <dbReference type="NCBI Taxonomy" id="2055160"/>
    <lineage>
        <taxon>Bacteria</taxon>
        <taxon>Bacillati</taxon>
        <taxon>Bacillota</taxon>
        <taxon>Bacilli</taxon>
        <taxon>Bacillales</taxon>
        <taxon>Alicyclobacillaceae</taxon>
        <taxon>Kyrpidia</taxon>
    </lineage>
</organism>
<gene>
    <name evidence="1" type="ORF">COOX1_2506</name>
</gene>
<protein>
    <submittedName>
        <fullName evidence="1">Uncharacterized protein</fullName>
    </submittedName>
</protein>
<dbReference type="EMBL" id="LR792683">
    <property type="protein sequence ID" value="CAB3394617.1"/>
    <property type="molecule type" value="Genomic_DNA"/>
</dbReference>
<reference evidence="1 2" key="1">
    <citation type="submission" date="2020-04" db="EMBL/GenBank/DDBJ databases">
        <authorList>
            <person name="Hogendoorn C."/>
        </authorList>
    </citation>
    <scope>NUCLEOTIDE SEQUENCE [LARGE SCALE GENOMIC DNA]</scope>
    <source>
        <strain evidence="1">COOX1</strain>
    </source>
</reference>
<proteinExistence type="predicted"/>
<name>A0A6F9EDX1_9BACL</name>
<dbReference type="AlphaFoldDB" id="A0A6F9EDX1"/>
<sequence>MRLDHLLSREQGKEKGLGCAYCLILRERGLQAVSWAYSSAG</sequence>
<evidence type="ECO:0000313" key="1">
    <source>
        <dbReference type="EMBL" id="CAB3394617.1"/>
    </source>
</evidence>
<evidence type="ECO:0000313" key="2">
    <source>
        <dbReference type="Proteomes" id="UP000502196"/>
    </source>
</evidence>
<accession>A0A6F9EDX1</accession>
<dbReference type="Proteomes" id="UP000502196">
    <property type="component" value="Chromosome"/>
</dbReference>